<proteinExistence type="predicted"/>
<sequence>MATDATKNAAKVWEAEQIETSRGSLDARRSRSLDRGASAARADARDDTRTPRDDQDDDDDHGLARRRDGITMTWRDLRYVVHPNGPSKPSKEVLRGLTGAALPRHVMALMGAFSRVVNAVS</sequence>
<evidence type="ECO:0000313" key="3">
    <source>
        <dbReference type="Proteomes" id="UP000001876"/>
    </source>
</evidence>
<evidence type="ECO:0000256" key="1">
    <source>
        <dbReference type="SAM" id="MobiDB-lite"/>
    </source>
</evidence>
<reference evidence="2 3" key="1">
    <citation type="journal article" date="2009" name="Science">
        <title>Green evolution and dynamic adaptations revealed by genomes of the marine picoeukaryotes Micromonas.</title>
        <authorList>
            <person name="Worden A.Z."/>
            <person name="Lee J.H."/>
            <person name="Mock T."/>
            <person name="Rouze P."/>
            <person name="Simmons M.P."/>
            <person name="Aerts A.L."/>
            <person name="Allen A.E."/>
            <person name="Cuvelier M.L."/>
            <person name="Derelle E."/>
            <person name="Everett M.V."/>
            <person name="Foulon E."/>
            <person name="Grimwood J."/>
            <person name="Gundlach H."/>
            <person name="Henrissat B."/>
            <person name="Napoli C."/>
            <person name="McDonald S.M."/>
            <person name="Parker M.S."/>
            <person name="Rombauts S."/>
            <person name="Salamov A."/>
            <person name="Von Dassow P."/>
            <person name="Badger J.H."/>
            <person name="Coutinho P.M."/>
            <person name="Demir E."/>
            <person name="Dubchak I."/>
            <person name="Gentemann C."/>
            <person name="Eikrem W."/>
            <person name="Gready J.E."/>
            <person name="John U."/>
            <person name="Lanier W."/>
            <person name="Lindquist E.A."/>
            <person name="Lucas S."/>
            <person name="Mayer K.F."/>
            <person name="Moreau H."/>
            <person name="Not F."/>
            <person name="Otillar R."/>
            <person name="Panaud O."/>
            <person name="Pangilinan J."/>
            <person name="Paulsen I."/>
            <person name="Piegu B."/>
            <person name="Poliakov A."/>
            <person name="Robbens S."/>
            <person name="Schmutz J."/>
            <person name="Toulza E."/>
            <person name="Wyss T."/>
            <person name="Zelensky A."/>
            <person name="Zhou K."/>
            <person name="Armbrust E.V."/>
            <person name="Bhattacharya D."/>
            <person name="Goodenough U.W."/>
            <person name="Van de Peer Y."/>
            <person name="Grigoriev I.V."/>
        </authorList>
    </citation>
    <scope>NUCLEOTIDE SEQUENCE [LARGE SCALE GENOMIC DNA]</scope>
    <source>
        <strain evidence="2 3">CCMP1545</strain>
    </source>
</reference>
<evidence type="ECO:0000313" key="2">
    <source>
        <dbReference type="EMBL" id="EEH55730.1"/>
    </source>
</evidence>
<feature type="compositionally biased region" description="Basic and acidic residues" evidence="1">
    <location>
        <begin position="42"/>
        <end position="53"/>
    </location>
</feature>
<dbReference type="KEGG" id="mpp:MICPUCDRAFT_65419"/>
<keyword evidence="3" id="KW-1185">Reference proteome</keyword>
<feature type="compositionally biased region" description="Basic and acidic residues" evidence="1">
    <location>
        <begin position="25"/>
        <end position="34"/>
    </location>
</feature>
<dbReference type="AlphaFoldDB" id="C1MVM6"/>
<name>C1MVM6_MICPC</name>
<dbReference type="EMBL" id="GG663741">
    <property type="protein sequence ID" value="EEH55730.1"/>
    <property type="molecule type" value="Genomic_DNA"/>
</dbReference>
<gene>
    <name evidence="2" type="ORF">MICPUCDRAFT_65419</name>
</gene>
<feature type="region of interest" description="Disordered" evidence="1">
    <location>
        <begin position="1"/>
        <end position="64"/>
    </location>
</feature>
<protein>
    <submittedName>
        <fullName evidence="2">Predicted protein</fullName>
    </submittedName>
</protein>
<dbReference type="Proteomes" id="UP000001876">
    <property type="component" value="Unassembled WGS sequence"/>
</dbReference>
<organism evidence="3">
    <name type="scientific">Micromonas pusilla (strain CCMP1545)</name>
    <name type="common">Picoplanktonic green alga</name>
    <dbReference type="NCBI Taxonomy" id="564608"/>
    <lineage>
        <taxon>Eukaryota</taxon>
        <taxon>Viridiplantae</taxon>
        <taxon>Chlorophyta</taxon>
        <taxon>Mamiellophyceae</taxon>
        <taxon>Mamiellales</taxon>
        <taxon>Mamiellaceae</taxon>
        <taxon>Micromonas</taxon>
    </lineage>
</organism>
<dbReference type="GeneID" id="9685503"/>
<accession>C1MVM6</accession>
<dbReference type="RefSeq" id="XP_003059778.1">
    <property type="nucleotide sequence ID" value="XM_003059732.1"/>
</dbReference>